<name>A0A1M6U2X3_9ACTN</name>
<dbReference type="Proteomes" id="UP000184111">
    <property type="component" value="Unassembled WGS sequence"/>
</dbReference>
<dbReference type="EMBL" id="FRBI01000001">
    <property type="protein sequence ID" value="SHK63513.1"/>
    <property type="molecule type" value="Genomic_DNA"/>
</dbReference>
<organism evidence="1 2">
    <name type="scientific">Actinacidiphila paucisporea</name>
    <dbReference type="NCBI Taxonomy" id="310782"/>
    <lineage>
        <taxon>Bacteria</taxon>
        <taxon>Bacillati</taxon>
        <taxon>Actinomycetota</taxon>
        <taxon>Actinomycetes</taxon>
        <taxon>Kitasatosporales</taxon>
        <taxon>Streptomycetaceae</taxon>
        <taxon>Actinacidiphila</taxon>
    </lineage>
</organism>
<protein>
    <submittedName>
        <fullName evidence="1">Uncharacterized protein</fullName>
    </submittedName>
</protein>
<dbReference type="OrthoDB" id="9509461at2"/>
<evidence type="ECO:0000313" key="2">
    <source>
        <dbReference type="Proteomes" id="UP000184111"/>
    </source>
</evidence>
<evidence type="ECO:0000313" key="1">
    <source>
        <dbReference type="EMBL" id="SHK63513.1"/>
    </source>
</evidence>
<reference evidence="1 2" key="1">
    <citation type="submission" date="2016-11" db="EMBL/GenBank/DDBJ databases">
        <authorList>
            <person name="Jaros S."/>
            <person name="Januszkiewicz K."/>
            <person name="Wedrychowicz H."/>
        </authorList>
    </citation>
    <scope>NUCLEOTIDE SEQUENCE [LARGE SCALE GENOMIC DNA]</scope>
    <source>
        <strain evidence="1 2">CGMCC 4.2025</strain>
    </source>
</reference>
<dbReference type="AlphaFoldDB" id="A0A1M6U2X3"/>
<sequence length="80" mass="8983">MTQRVREFLRRHPCGNSHTRAAETAELEGFSVGYQRLESGLAFIAAVNVDPAEFAIRKVKDWSAYDIDARTGFPLSALNR</sequence>
<proteinExistence type="predicted"/>
<dbReference type="RefSeq" id="WP_073492538.1">
    <property type="nucleotide sequence ID" value="NZ_FRBI01000001.1"/>
</dbReference>
<keyword evidence="2" id="KW-1185">Reference proteome</keyword>
<accession>A0A1M6U2X3</accession>
<gene>
    <name evidence="1" type="ORF">SAMN05216499_101225</name>
</gene>